<dbReference type="Proteomes" id="UP000887540">
    <property type="component" value="Unplaced"/>
</dbReference>
<feature type="transmembrane region" description="Helical" evidence="7">
    <location>
        <begin position="405"/>
        <end position="427"/>
    </location>
</feature>
<evidence type="ECO:0000256" key="5">
    <source>
        <dbReference type="ARBA" id="ARBA00023136"/>
    </source>
</evidence>
<feature type="transmembrane region" description="Helical" evidence="7">
    <location>
        <begin position="457"/>
        <end position="479"/>
    </location>
</feature>
<organism evidence="8 9">
    <name type="scientific">Acrobeloides nanus</name>
    <dbReference type="NCBI Taxonomy" id="290746"/>
    <lineage>
        <taxon>Eukaryota</taxon>
        <taxon>Metazoa</taxon>
        <taxon>Ecdysozoa</taxon>
        <taxon>Nematoda</taxon>
        <taxon>Chromadorea</taxon>
        <taxon>Rhabditida</taxon>
        <taxon>Tylenchina</taxon>
        <taxon>Cephalobomorpha</taxon>
        <taxon>Cephaloboidea</taxon>
        <taxon>Cephalobidae</taxon>
        <taxon>Acrobeloides</taxon>
    </lineage>
</organism>
<keyword evidence="4 7" id="KW-1133">Transmembrane helix</keyword>
<evidence type="ECO:0000256" key="4">
    <source>
        <dbReference type="ARBA" id="ARBA00022989"/>
    </source>
</evidence>
<reference evidence="9" key="1">
    <citation type="submission" date="2022-11" db="UniProtKB">
        <authorList>
            <consortium name="WormBaseParasite"/>
        </authorList>
    </citation>
    <scope>IDENTIFICATION</scope>
</reference>
<dbReference type="PANTHER" id="PTHR21355:SF0">
    <property type="entry name" value="G-PROTEIN COUPLED RECEPTOR-ASSOCIATED PROTEIN LMBRD2"/>
    <property type="match status" value="1"/>
</dbReference>
<dbReference type="Pfam" id="PF04791">
    <property type="entry name" value="LMBR1"/>
    <property type="match status" value="1"/>
</dbReference>
<feature type="transmembrane region" description="Helical" evidence="7">
    <location>
        <begin position="361"/>
        <end position="384"/>
    </location>
</feature>
<sequence>TFYRKCGFDQEVKHNESLYNNVSFEPFECEEPKGYISDNTLLSTWRVIYWLAQLLTWIVLPMMQSYSNAGDFTPTGKLKTAFYNNAAYYGTYGVIFVFLVFYAVGKGVSLSFEHLKILLISASNTWGLFILVVLLGYGLVEVPRQLWQMGNREYRINKAYFDIDKLSTDRNDAEEAVREVYFEAKDALNILQNQRGLARHKAQVIVSKFPSDFVDELNQSKRSGAEHRFTSNSVDSNIVSNDKYLIRLHKRVIDSIQNYRRTQAQWRASIDTALYLEDVEQAERTGHFDQRHSIKLPFEIPELILFLWHVHLKRFLFHAVGAFCIFLTLLIMWSECTFFIVSPQLSLAARIINIAADGSHYKYIQIITIVLISYLGICAYYTVFKLRVYRYYHLDPHHMTDENSLLFSAMLICRLTPPICLNFLGMIHLDSHITSGAGFGVETQFTKLMGHLDVLPIIARGINIYLPIFIVLLALGTWFRLGTRLMHSLGIDQFIDNDDITGEMVQGGKSFVALERNRINRGRARDDRHKRWSEKTTTSNRGGETKLMPKEYDDTTPIMEYQENPAFDGNELEAGSSDPSFHQVPLASNQDNNEEDTLLDLTGSFHHYVSDRRKDQHPTPSNIFDDL</sequence>
<evidence type="ECO:0000313" key="9">
    <source>
        <dbReference type="WBParaSite" id="ACRNAN_scaffold6621.g7148.t1"/>
    </source>
</evidence>
<feature type="transmembrane region" description="Helical" evidence="7">
    <location>
        <begin position="315"/>
        <end position="341"/>
    </location>
</feature>
<dbReference type="InterPro" id="IPR051584">
    <property type="entry name" value="GPCR-associated_LMBR1"/>
</dbReference>
<evidence type="ECO:0000256" key="7">
    <source>
        <dbReference type="SAM" id="Phobius"/>
    </source>
</evidence>
<feature type="transmembrane region" description="Helical" evidence="7">
    <location>
        <begin position="47"/>
        <end position="66"/>
    </location>
</feature>
<name>A0A914EBA8_9BILA</name>
<keyword evidence="3 7" id="KW-0812">Transmembrane</keyword>
<evidence type="ECO:0000256" key="2">
    <source>
        <dbReference type="ARBA" id="ARBA00010487"/>
    </source>
</evidence>
<feature type="transmembrane region" description="Helical" evidence="7">
    <location>
        <begin position="117"/>
        <end position="140"/>
    </location>
</feature>
<keyword evidence="8" id="KW-1185">Reference proteome</keyword>
<comment type="subcellular location">
    <subcellularLocation>
        <location evidence="1">Membrane</location>
        <topology evidence="1">Multi-pass membrane protein</topology>
    </subcellularLocation>
</comment>
<evidence type="ECO:0000256" key="3">
    <source>
        <dbReference type="ARBA" id="ARBA00022692"/>
    </source>
</evidence>
<dbReference type="WBParaSite" id="ACRNAN_scaffold6621.g7148.t1">
    <property type="protein sequence ID" value="ACRNAN_scaffold6621.g7148.t1"/>
    <property type="gene ID" value="ACRNAN_scaffold6621.g7148"/>
</dbReference>
<proteinExistence type="inferred from homology"/>
<evidence type="ECO:0000256" key="1">
    <source>
        <dbReference type="ARBA" id="ARBA00004141"/>
    </source>
</evidence>
<feature type="compositionally biased region" description="Basic and acidic residues" evidence="6">
    <location>
        <begin position="543"/>
        <end position="553"/>
    </location>
</feature>
<feature type="region of interest" description="Disordered" evidence="6">
    <location>
        <begin position="523"/>
        <end position="555"/>
    </location>
</feature>
<dbReference type="PANTHER" id="PTHR21355">
    <property type="entry name" value="G-PROTEIN COUPLED RECEPTOR-ASSOCIATED PROTEIN LMBRD2"/>
    <property type="match status" value="1"/>
</dbReference>
<protein>
    <submittedName>
        <fullName evidence="9">LMBR1 domain-containing protein 2</fullName>
    </submittedName>
</protein>
<evidence type="ECO:0000313" key="8">
    <source>
        <dbReference type="Proteomes" id="UP000887540"/>
    </source>
</evidence>
<accession>A0A914EBA8</accession>
<evidence type="ECO:0000256" key="6">
    <source>
        <dbReference type="SAM" id="MobiDB-lite"/>
    </source>
</evidence>
<dbReference type="AlphaFoldDB" id="A0A914EBA8"/>
<dbReference type="InterPro" id="IPR006876">
    <property type="entry name" value="LMBR1-like_membr_prot"/>
</dbReference>
<feature type="region of interest" description="Disordered" evidence="6">
    <location>
        <begin position="568"/>
        <end position="596"/>
    </location>
</feature>
<dbReference type="GO" id="GO:0016020">
    <property type="term" value="C:membrane"/>
    <property type="evidence" value="ECO:0007669"/>
    <property type="project" value="UniProtKB-SubCell"/>
</dbReference>
<keyword evidence="5 7" id="KW-0472">Membrane</keyword>
<feature type="transmembrane region" description="Helical" evidence="7">
    <location>
        <begin position="86"/>
        <end position="105"/>
    </location>
</feature>
<comment type="similarity">
    <text evidence="2">Belongs to the LIMR family.</text>
</comment>